<keyword evidence="1" id="KW-0963">Cytoplasm</keyword>
<accession>A0A9N7ZAH1</accession>
<protein>
    <recommendedName>
        <fullName evidence="5">Kinesin-like protein KIF2A-like N-terminal domain-containing protein</fullName>
    </recommendedName>
</protein>
<keyword evidence="2" id="KW-0493">Microtubule</keyword>
<evidence type="ECO:0000256" key="1">
    <source>
        <dbReference type="ARBA" id="ARBA00022490"/>
    </source>
</evidence>
<organism evidence="6 7">
    <name type="scientific">Pleuronectes platessa</name>
    <name type="common">European plaice</name>
    <dbReference type="NCBI Taxonomy" id="8262"/>
    <lineage>
        <taxon>Eukaryota</taxon>
        <taxon>Metazoa</taxon>
        <taxon>Chordata</taxon>
        <taxon>Craniata</taxon>
        <taxon>Vertebrata</taxon>
        <taxon>Euteleostomi</taxon>
        <taxon>Actinopterygii</taxon>
        <taxon>Neopterygii</taxon>
        <taxon>Teleostei</taxon>
        <taxon>Neoteleostei</taxon>
        <taxon>Acanthomorphata</taxon>
        <taxon>Carangaria</taxon>
        <taxon>Pleuronectiformes</taxon>
        <taxon>Pleuronectoidei</taxon>
        <taxon>Pleuronectidae</taxon>
        <taxon>Pleuronectes</taxon>
    </lineage>
</organism>
<evidence type="ECO:0000259" key="5">
    <source>
        <dbReference type="Pfam" id="PF22923"/>
    </source>
</evidence>
<keyword evidence="7" id="KW-1185">Reference proteome</keyword>
<name>A0A9N7ZAH1_PLEPL</name>
<dbReference type="Proteomes" id="UP001153269">
    <property type="component" value="Unassembled WGS sequence"/>
</dbReference>
<evidence type="ECO:0000313" key="7">
    <source>
        <dbReference type="Proteomes" id="UP001153269"/>
    </source>
</evidence>
<sequence>MKLVSLTISMLSRFESWAAFAFIPEAAKMETSLSRLLVGLSVQISRSDGRVHLATVKSVEAAKSTVMVEWYERKICRGKEVEVSELCELNPEISDHVNTVTNKAADPPALAPEKKYEGRLRSSRIPAPPSFASRSQVRQTCMFQVPVPGCSTSPNHSGLSGDPGDGRTRSPHVICSNKFCDFPSAA</sequence>
<dbReference type="AlphaFoldDB" id="A0A9N7ZAH1"/>
<reference evidence="6" key="1">
    <citation type="submission" date="2020-03" db="EMBL/GenBank/DDBJ databases">
        <authorList>
            <person name="Weist P."/>
        </authorList>
    </citation>
    <scope>NUCLEOTIDE SEQUENCE</scope>
</reference>
<proteinExistence type="predicted"/>
<dbReference type="EMBL" id="CADEAL010004217">
    <property type="protein sequence ID" value="CAB1454589.1"/>
    <property type="molecule type" value="Genomic_DNA"/>
</dbReference>
<evidence type="ECO:0000313" key="6">
    <source>
        <dbReference type="EMBL" id="CAB1454589.1"/>
    </source>
</evidence>
<feature type="region of interest" description="Disordered" evidence="4">
    <location>
        <begin position="102"/>
        <end position="131"/>
    </location>
</feature>
<feature type="domain" description="Kinesin-like protein KIF2A-like N-terminal" evidence="5">
    <location>
        <begin position="34"/>
        <end position="87"/>
    </location>
</feature>
<evidence type="ECO:0000256" key="3">
    <source>
        <dbReference type="ARBA" id="ARBA00023054"/>
    </source>
</evidence>
<keyword evidence="3" id="KW-0175">Coiled coil</keyword>
<evidence type="ECO:0000256" key="2">
    <source>
        <dbReference type="ARBA" id="ARBA00022701"/>
    </source>
</evidence>
<evidence type="ECO:0000256" key="4">
    <source>
        <dbReference type="SAM" id="MobiDB-lite"/>
    </source>
</evidence>
<gene>
    <name evidence="6" type="ORF">PLEPLA_LOCUS42355</name>
</gene>
<dbReference type="GO" id="GO:0005874">
    <property type="term" value="C:microtubule"/>
    <property type="evidence" value="ECO:0007669"/>
    <property type="project" value="UniProtKB-KW"/>
</dbReference>
<dbReference type="InterPro" id="IPR054473">
    <property type="entry name" value="KIF2A-like_N"/>
</dbReference>
<comment type="caution">
    <text evidence="6">The sequence shown here is derived from an EMBL/GenBank/DDBJ whole genome shotgun (WGS) entry which is preliminary data.</text>
</comment>
<dbReference type="Pfam" id="PF22923">
    <property type="entry name" value="KIF2A-like_1st"/>
    <property type="match status" value="1"/>
</dbReference>